<accession>A0A7D9EM33</accession>
<dbReference type="OrthoDB" id="5984203at2759"/>
<dbReference type="SMART" id="SM00513">
    <property type="entry name" value="SAP"/>
    <property type="match status" value="2"/>
</dbReference>
<dbReference type="PROSITE" id="PS50800">
    <property type="entry name" value="SAP"/>
    <property type="match status" value="1"/>
</dbReference>
<dbReference type="EMBL" id="CACRXK020007478">
    <property type="protein sequence ID" value="CAB4012354.1"/>
    <property type="molecule type" value="Genomic_DNA"/>
</dbReference>
<protein>
    <submittedName>
        <fullName evidence="1">Uncharacterized protein</fullName>
    </submittedName>
</protein>
<sequence length="1242" mass="143338">MLQKNIVDTRSKPDNMKCLKNNSYDLPYSQLSRSWYKNASTIKLSNANSRVCNNSQVNEYTTTERNKRKSEPNADDGQKRRKNETYLDKPISFPSLSRKWYALQASEKKICLPHLSKKWFEKQYPLPGQIESGSVITNSDQSSCTTFGCSRADKNPVQQTVENDVNGQIPYKFLSRKWYKRRGALMLKNRSRSKLLKAEGNLEQNIQTLKEKNKNLVAGTKRYNENRMMINAGTYIIENGPLISTQELGVILLGDKHDKSRKKRMPRSSEIFKRIQTHLNVIQVKLKGKSYIMENRNQNISKIATTLEDLVGRCSQENLNTHIEAKIGTLIKSAVRFTDTKKDRDLIKGLFASATSVKFVAKMLDVKNRNSIRSAKDELEFKLSKFEEVENTSQVVRNDMTNEQQRRLTKRVIGQRKMNEFKLKYETRGRTMLADIFPELKIVLEEIFNHGSNEMHGGLESHPRLTSDILYRSRDNTLFMHQARKILLQVSPPGFGISLKSCYNYTESYKDKTYSAKRHHAGKDVNAKISLKRPPRIGVSKHVINLHWTTKNVNLLLESMETCSDDCVIDSKDAKAIVCGDIQPVQHPGKSWRPITYEDHTFDQSRTNAVYPMTHLFMEVPKTSVDEEVETVKITRTGQAAVLINIAISEPETTFRAMNELLYMITIPSLDKIFRNSISGKLKSVLCFIVDNGHGEDPDSPLTQMCMSRLLYLLSISKISQKSFAEYHSKRNFVERVHAAENLALSRHGPFNSKKIHRNPEIGSDEHLENMEQMASDVKDCISQAQFAGRFLQCFRGINKNGVFDDEKKLKEFLSLSEERKEECTWAYRPRSGSNPLFESLVMVWDVPEDFERQYISDYNVVMNKGDNCSAWKDKYSTTLYSTVDEYNFELQPIPDFVKWFESKGELHYLSYERTAALYKEIHIDVPALFLPSTVLDWLFAKNNAPPEDILEDISILVWIPIEDVKKYFELKCEKMEKDFKTDIARETWRDHKLYKMSVEELQQQCKKKSLPSSGQKYQLVKRLALASGETERSTFKPSYSGKLSSLPKSLSELKKMSLPRIKYILKSHAVSFAGNKDELVLRLYLMIHGRFQLVSYEPEKQLKQCIETAKRIISLEIQQSILACHDIRRIRTYSTPSCEKSKIKILQIYIDDDDSTEEPEGNMKESCDEYYQYFEIGRQVKVRWSKEEIGDTGWKAGWYSAEVQESNLSLDEITIIYVSEPESIYKVEVTPLLANGKLKLS</sequence>
<dbReference type="InterPro" id="IPR036361">
    <property type="entry name" value="SAP_dom_sf"/>
</dbReference>
<proteinExistence type="predicted"/>
<dbReference type="Proteomes" id="UP001152795">
    <property type="component" value="Unassembled WGS sequence"/>
</dbReference>
<comment type="caution">
    <text evidence="1">The sequence shown here is derived from an EMBL/GenBank/DDBJ whole genome shotgun (WGS) entry which is preliminary data.</text>
</comment>
<name>A0A7D9EM33_PARCT</name>
<dbReference type="InterPro" id="IPR003034">
    <property type="entry name" value="SAP_dom"/>
</dbReference>
<organism evidence="1 2">
    <name type="scientific">Paramuricea clavata</name>
    <name type="common">Red gorgonian</name>
    <name type="synonym">Violescent sea-whip</name>
    <dbReference type="NCBI Taxonomy" id="317549"/>
    <lineage>
        <taxon>Eukaryota</taxon>
        <taxon>Metazoa</taxon>
        <taxon>Cnidaria</taxon>
        <taxon>Anthozoa</taxon>
        <taxon>Octocorallia</taxon>
        <taxon>Malacalcyonacea</taxon>
        <taxon>Plexauridae</taxon>
        <taxon>Paramuricea</taxon>
    </lineage>
</organism>
<dbReference type="AlphaFoldDB" id="A0A7D9EM33"/>
<dbReference type="SUPFAM" id="SSF68906">
    <property type="entry name" value="SAP domain"/>
    <property type="match status" value="1"/>
</dbReference>
<evidence type="ECO:0000313" key="2">
    <source>
        <dbReference type="Proteomes" id="UP001152795"/>
    </source>
</evidence>
<reference evidence="1" key="1">
    <citation type="submission" date="2020-04" db="EMBL/GenBank/DDBJ databases">
        <authorList>
            <person name="Alioto T."/>
            <person name="Alioto T."/>
            <person name="Gomez Garrido J."/>
        </authorList>
    </citation>
    <scope>NUCLEOTIDE SEQUENCE</scope>
    <source>
        <strain evidence="1">A484AB</strain>
    </source>
</reference>
<dbReference type="Pfam" id="PF02037">
    <property type="entry name" value="SAP"/>
    <property type="match status" value="1"/>
</dbReference>
<dbReference type="Gene3D" id="1.10.720.30">
    <property type="entry name" value="SAP domain"/>
    <property type="match status" value="1"/>
</dbReference>
<keyword evidence="2" id="KW-1185">Reference proteome</keyword>
<gene>
    <name evidence="1" type="ORF">PACLA_8A082669</name>
</gene>
<evidence type="ECO:0000313" key="1">
    <source>
        <dbReference type="EMBL" id="CAB4012354.1"/>
    </source>
</evidence>